<gene>
    <name evidence="1" type="ORF">NC653_004435</name>
</gene>
<dbReference type="AlphaFoldDB" id="A0AAD6WKI7"/>
<proteinExistence type="predicted"/>
<name>A0AAD6WKI7_9ROSI</name>
<evidence type="ECO:0000313" key="1">
    <source>
        <dbReference type="EMBL" id="KAJ7015126.1"/>
    </source>
</evidence>
<dbReference type="EMBL" id="JAQIZT010000001">
    <property type="protein sequence ID" value="KAJ7015126.1"/>
    <property type="molecule type" value="Genomic_DNA"/>
</dbReference>
<accession>A0AAD6WKI7</accession>
<organism evidence="1 2">
    <name type="scientific">Populus alba x Populus x berolinensis</name>
    <dbReference type="NCBI Taxonomy" id="444605"/>
    <lineage>
        <taxon>Eukaryota</taxon>
        <taxon>Viridiplantae</taxon>
        <taxon>Streptophyta</taxon>
        <taxon>Embryophyta</taxon>
        <taxon>Tracheophyta</taxon>
        <taxon>Spermatophyta</taxon>
        <taxon>Magnoliopsida</taxon>
        <taxon>eudicotyledons</taxon>
        <taxon>Gunneridae</taxon>
        <taxon>Pentapetalae</taxon>
        <taxon>rosids</taxon>
        <taxon>fabids</taxon>
        <taxon>Malpighiales</taxon>
        <taxon>Salicaceae</taxon>
        <taxon>Saliceae</taxon>
        <taxon>Populus</taxon>
    </lineage>
</organism>
<evidence type="ECO:0000313" key="2">
    <source>
        <dbReference type="Proteomes" id="UP001164929"/>
    </source>
</evidence>
<keyword evidence="2" id="KW-1185">Reference proteome</keyword>
<protein>
    <submittedName>
        <fullName evidence="1">Uncharacterized protein</fullName>
    </submittedName>
</protein>
<comment type="caution">
    <text evidence="1">The sequence shown here is derived from an EMBL/GenBank/DDBJ whole genome shotgun (WGS) entry which is preliminary data.</text>
</comment>
<reference evidence="1 2" key="1">
    <citation type="journal article" date="2023" name="Mol. Ecol. Resour.">
        <title>Chromosome-level genome assembly of a triploid poplar Populus alba 'Berolinensis'.</title>
        <authorList>
            <person name="Chen S."/>
            <person name="Yu Y."/>
            <person name="Wang X."/>
            <person name="Wang S."/>
            <person name="Zhang T."/>
            <person name="Zhou Y."/>
            <person name="He R."/>
            <person name="Meng N."/>
            <person name="Wang Y."/>
            <person name="Liu W."/>
            <person name="Liu Z."/>
            <person name="Liu J."/>
            <person name="Guo Q."/>
            <person name="Huang H."/>
            <person name="Sederoff R.R."/>
            <person name="Wang G."/>
            <person name="Qu G."/>
            <person name="Chen S."/>
        </authorList>
    </citation>
    <scope>NUCLEOTIDE SEQUENCE [LARGE SCALE GENOMIC DNA]</scope>
    <source>
        <strain evidence="1">SC-2020</strain>
    </source>
</reference>
<sequence>MSRNFRQPAHLDFCNAFRKKIYVHKHLIPRLVRIYKLTLVSGHYQFIPEAKAPLSEDKYLFTPIKHGNLRNLFWFLKLALQMLVTNSIYTDSNTIWPFQKYIHCQTA</sequence>
<dbReference type="Proteomes" id="UP001164929">
    <property type="component" value="Chromosome 1"/>
</dbReference>